<dbReference type="Gene3D" id="1.10.10.10">
    <property type="entry name" value="Winged helix-like DNA-binding domain superfamily/Winged helix DNA-binding domain"/>
    <property type="match status" value="1"/>
</dbReference>
<feature type="domain" description="HTH marR-type" evidence="1">
    <location>
        <begin position="3"/>
        <end position="142"/>
    </location>
</feature>
<keyword evidence="3" id="KW-1185">Reference proteome</keyword>
<dbReference type="InterPro" id="IPR036390">
    <property type="entry name" value="WH_DNA-bd_sf"/>
</dbReference>
<evidence type="ECO:0000313" key="3">
    <source>
        <dbReference type="Proteomes" id="UP000297475"/>
    </source>
</evidence>
<dbReference type="InterPro" id="IPR039422">
    <property type="entry name" value="MarR/SlyA-like"/>
</dbReference>
<protein>
    <submittedName>
        <fullName evidence="2">MarR family transcriptional regulator</fullName>
    </submittedName>
</protein>
<dbReference type="AlphaFoldDB" id="A0A4Z0WJC4"/>
<gene>
    <name evidence="2" type="ORF">E4656_04150</name>
</gene>
<comment type="caution">
    <text evidence="2">The sequence shown here is derived from an EMBL/GenBank/DDBJ whole genome shotgun (WGS) entry which is preliminary data.</text>
</comment>
<dbReference type="Pfam" id="PF01047">
    <property type="entry name" value="MarR"/>
    <property type="match status" value="1"/>
</dbReference>
<dbReference type="InterPro" id="IPR000835">
    <property type="entry name" value="HTH_MarR-typ"/>
</dbReference>
<dbReference type="InterPro" id="IPR036388">
    <property type="entry name" value="WH-like_DNA-bd_sf"/>
</dbReference>
<dbReference type="Proteomes" id="UP000297475">
    <property type="component" value="Unassembled WGS sequence"/>
</dbReference>
<dbReference type="PANTHER" id="PTHR33164">
    <property type="entry name" value="TRANSCRIPTIONAL REGULATOR, MARR FAMILY"/>
    <property type="match status" value="1"/>
</dbReference>
<accession>A0A4Z0WJC4</accession>
<reference evidence="2 3" key="1">
    <citation type="submission" date="2019-04" db="EMBL/GenBank/DDBJ databases">
        <title>Natronospirillum operosus gen. nov., sp. nov., a haloalkaliphilic satellite isolated from decaying biomass of laboratory culture of cyanobacterium Geitlerinema sp. and proposal of Natronospirillaceae fam. nov. and Saccharospirillaceae fam. nov.</title>
        <authorList>
            <person name="Kevbrin V."/>
            <person name="Boltyanskaya Y."/>
            <person name="Koziaeva V."/>
            <person name="Grouzdev D.S."/>
            <person name="Park M."/>
            <person name="Cho J."/>
        </authorList>
    </citation>
    <scope>NUCLEOTIDE SEQUENCE [LARGE SCALE GENOMIC DNA]</scope>
    <source>
        <strain evidence="2 3">G-116</strain>
    </source>
</reference>
<dbReference type="SMART" id="SM00347">
    <property type="entry name" value="HTH_MARR"/>
    <property type="match status" value="1"/>
</dbReference>
<evidence type="ECO:0000259" key="1">
    <source>
        <dbReference type="PROSITE" id="PS50995"/>
    </source>
</evidence>
<name>A0A4Z0WJC4_9GAMM</name>
<dbReference type="PROSITE" id="PS50995">
    <property type="entry name" value="HTH_MARR_2"/>
    <property type="match status" value="1"/>
</dbReference>
<sequence>MSSDSRVELLGQFFEAVRQEQEITQAFDEAAARHLGIHLTDLRVLDILDRMGPVPASTVARAAHLTTGSTTTLLDRLERAGYATRRRDDKDRRRVFVELTDHARQRTEPIWGPLAEEAVSLLDHYSEDELKLILGYLRRSQAFLRAHRERVEKL</sequence>
<dbReference type="SUPFAM" id="SSF46785">
    <property type="entry name" value="Winged helix' DNA-binding domain"/>
    <property type="match status" value="1"/>
</dbReference>
<organism evidence="2 3">
    <name type="scientific">Natronospirillum operosum</name>
    <dbReference type="NCBI Taxonomy" id="2759953"/>
    <lineage>
        <taxon>Bacteria</taxon>
        <taxon>Pseudomonadati</taxon>
        <taxon>Pseudomonadota</taxon>
        <taxon>Gammaproteobacteria</taxon>
        <taxon>Oceanospirillales</taxon>
        <taxon>Natronospirillaceae</taxon>
        <taxon>Natronospirillum</taxon>
    </lineage>
</organism>
<dbReference type="GO" id="GO:0003700">
    <property type="term" value="F:DNA-binding transcription factor activity"/>
    <property type="evidence" value="ECO:0007669"/>
    <property type="project" value="InterPro"/>
</dbReference>
<evidence type="ECO:0000313" key="2">
    <source>
        <dbReference type="EMBL" id="TGG95613.1"/>
    </source>
</evidence>
<proteinExistence type="predicted"/>
<dbReference type="PANTHER" id="PTHR33164:SF106">
    <property type="entry name" value="TRANSCRIPTIONAL REGULATORY PROTEIN"/>
    <property type="match status" value="1"/>
</dbReference>
<dbReference type="OrthoDB" id="8129006at2"/>
<dbReference type="RefSeq" id="WP_135481422.1">
    <property type="nucleotide sequence ID" value="NZ_SRMF01000001.1"/>
</dbReference>
<dbReference type="PRINTS" id="PR00598">
    <property type="entry name" value="HTHMARR"/>
</dbReference>
<dbReference type="EMBL" id="SRMF01000001">
    <property type="protein sequence ID" value="TGG95613.1"/>
    <property type="molecule type" value="Genomic_DNA"/>
</dbReference>
<dbReference type="GO" id="GO:0006950">
    <property type="term" value="P:response to stress"/>
    <property type="evidence" value="ECO:0007669"/>
    <property type="project" value="TreeGrafter"/>
</dbReference>